<accession>A0A239PUY6</accession>
<keyword evidence="3" id="KW-0786">Thiamine pyrophosphate</keyword>
<evidence type="ECO:0000313" key="5">
    <source>
        <dbReference type="EMBL" id="SNT73938.1"/>
    </source>
</evidence>
<evidence type="ECO:0000256" key="3">
    <source>
        <dbReference type="ARBA" id="ARBA00023052"/>
    </source>
</evidence>
<dbReference type="AlphaFoldDB" id="A0A239PUY6"/>
<dbReference type="PANTHER" id="PTHR43257:SF2">
    <property type="entry name" value="PYRUVATE DEHYDROGENASE E1 COMPONENT SUBUNIT BETA"/>
    <property type="match status" value="1"/>
</dbReference>
<sequence length="339" mass="36221">MTKPNERKLTIARAMAEAVAQEMRVDPSVFVMGEDIGTLGGVYGNTRGLLDEFGSERIRDTPISETAFIGAAVGAAQDGMRPVVELMFVDFFGVCFDAIYNLMAKNIYFSGGNLKVPMVLMTSTGGGYSDGGQHSQCVYGTFAHLPGMKVVAPSNAYDAKGLMTAAMRDDSPVVYMYHKGLQGMGWLGTEAGATVHVPEESYTVEIGKARVARAGKDVTIVSLGMGVHHALRAADKLEAQGVSAEVVDLVSLVPLDRDTIRASVARTGRLIVVDEDYMSYGVSGEIIASVTEHDISVLKAAPRRVAFPDVPIPFARVMEQYCLPDADKIVAAWAGMQAA</sequence>
<evidence type="ECO:0000256" key="2">
    <source>
        <dbReference type="ARBA" id="ARBA00023002"/>
    </source>
</evidence>
<dbReference type="FunFam" id="3.40.50.920:FF:000001">
    <property type="entry name" value="Pyruvate dehydrogenase E1 beta subunit"/>
    <property type="match status" value="1"/>
</dbReference>
<evidence type="ECO:0000313" key="6">
    <source>
        <dbReference type="Proteomes" id="UP000198307"/>
    </source>
</evidence>
<comment type="cofactor">
    <cofactor evidence="1">
        <name>thiamine diphosphate</name>
        <dbReference type="ChEBI" id="CHEBI:58937"/>
    </cofactor>
</comment>
<dbReference type="GO" id="GO:0016491">
    <property type="term" value="F:oxidoreductase activity"/>
    <property type="evidence" value="ECO:0007669"/>
    <property type="project" value="UniProtKB-KW"/>
</dbReference>
<evidence type="ECO:0000256" key="1">
    <source>
        <dbReference type="ARBA" id="ARBA00001964"/>
    </source>
</evidence>
<dbReference type="Proteomes" id="UP000198307">
    <property type="component" value="Unassembled WGS sequence"/>
</dbReference>
<proteinExistence type="predicted"/>
<name>A0A239PUY6_9RHOB</name>
<keyword evidence="6" id="KW-1185">Reference proteome</keyword>
<dbReference type="EMBL" id="FZQB01000006">
    <property type="protein sequence ID" value="SNT73938.1"/>
    <property type="molecule type" value="Genomic_DNA"/>
</dbReference>
<feature type="domain" description="Transketolase-like pyrimidine-binding" evidence="4">
    <location>
        <begin position="9"/>
        <end position="184"/>
    </location>
</feature>
<dbReference type="InterPro" id="IPR005475">
    <property type="entry name" value="Transketolase-like_Pyr-bd"/>
</dbReference>
<keyword evidence="2" id="KW-0560">Oxidoreductase</keyword>
<keyword evidence="5" id="KW-0670">Pyruvate</keyword>
<dbReference type="Pfam" id="PF02779">
    <property type="entry name" value="Transket_pyr"/>
    <property type="match status" value="1"/>
</dbReference>
<dbReference type="RefSeq" id="WP_089344306.1">
    <property type="nucleotide sequence ID" value="NZ_CP067130.1"/>
</dbReference>
<reference evidence="5 6" key="1">
    <citation type="submission" date="2017-07" db="EMBL/GenBank/DDBJ databases">
        <authorList>
            <person name="Sun Z.S."/>
            <person name="Albrecht U."/>
            <person name="Echele G."/>
            <person name="Lee C.C."/>
        </authorList>
    </citation>
    <scope>NUCLEOTIDE SEQUENCE [LARGE SCALE GENOMIC DNA]</scope>
    <source>
        <strain evidence="5 6">DSM 14827</strain>
    </source>
</reference>
<gene>
    <name evidence="5" type="ORF">SAMN05444959_106118</name>
</gene>
<dbReference type="Pfam" id="PF02780">
    <property type="entry name" value="Transketolase_C"/>
    <property type="match status" value="1"/>
</dbReference>
<dbReference type="InterPro" id="IPR009014">
    <property type="entry name" value="Transketo_C/PFOR_II"/>
</dbReference>
<evidence type="ECO:0000259" key="4">
    <source>
        <dbReference type="SMART" id="SM00861"/>
    </source>
</evidence>
<dbReference type="FunFam" id="3.40.50.970:FF:000001">
    <property type="entry name" value="Pyruvate dehydrogenase E1 beta subunit"/>
    <property type="match status" value="1"/>
</dbReference>
<dbReference type="PANTHER" id="PTHR43257">
    <property type="entry name" value="PYRUVATE DEHYDROGENASE E1 COMPONENT BETA SUBUNIT"/>
    <property type="match status" value="1"/>
</dbReference>
<organism evidence="5 6">
    <name type="scientific">Paracoccus seriniphilus</name>
    <dbReference type="NCBI Taxonomy" id="184748"/>
    <lineage>
        <taxon>Bacteria</taxon>
        <taxon>Pseudomonadati</taxon>
        <taxon>Pseudomonadota</taxon>
        <taxon>Alphaproteobacteria</taxon>
        <taxon>Rhodobacterales</taxon>
        <taxon>Paracoccaceae</taxon>
        <taxon>Paracoccus</taxon>
    </lineage>
</organism>
<dbReference type="SUPFAM" id="SSF52518">
    <property type="entry name" value="Thiamin diphosphate-binding fold (THDP-binding)"/>
    <property type="match status" value="1"/>
</dbReference>
<dbReference type="InterPro" id="IPR033248">
    <property type="entry name" value="Transketolase_C"/>
</dbReference>
<dbReference type="SUPFAM" id="SSF52922">
    <property type="entry name" value="TK C-terminal domain-like"/>
    <property type="match status" value="1"/>
</dbReference>
<protein>
    <submittedName>
        <fullName evidence="5">Pyruvate dehydrogenase E1 component beta subunit</fullName>
    </submittedName>
</protein>
<dbReference type="InterPro" id="IPR029061">
    <property type="entry name" value="THDP-binding"/>
</dbReference>
<dbReference type="Gene3D" id="3.40.50.920">
    <property type="match status" value="1"/>
</dbReference>
<dbReference type="OrthoDB" id="9780894at2"/>
<dbReference type="CDD" id="cd07036">
    <property type="entry name" value="TPP_PYR_E1-PDHc-beta_like"/>
    <property type="match status" value="1"/>
</dbReference>
<dbReference type="SMART" id="SM00861">
    <property type="entry name" value="Transket_pyr"/>
    <property type="match status" value="1"/>
</dbReference>
<dbReference type="Gene3D" id="3.40.50.970">
    <property type="match status" value="1"/>
</dbReference>